<organism evidence="2 3">
    <name type="scientific">Protea cynaroides</name>
    <dbReference type="NCBI Taxonomy" id="273540"/>
    <lineage>
        <taxon>Eukaryota</taxon>
        <taxon>Viridiplantae</taxon>
        <taxon>Streptophyta</taxon>
        <taxon>Embryophyta</taxon>
        <taxon>Tracheophyta</taxon>
        <taxon>Spermatophyta</taxon>
        <taxon>Magnoliopsida</taxon>
        <taxon>Proteales</taxon>
        <taxon>Proteaceae</taxon>
        <taxon>Protea</taxon>
    </lineage>
</organism>
<keyword evidence="3" id="KW-1185">Reference proteome</keyword>
<dbReference type="EMBL" id="JAMYWD010000012">
    <property type="protein sequence ID" value="KAJ4951835.1"/>
    <property type="molecule type" value="Genomic_DNA"/>
</dbReference>
<sequence>MDVVLRSILGFGRGTGTIESQKGHPPVSSISESSFARGENNFPFLNRFCRFGGHEQQGDDDFLGSVTMAAWGCDGSNGVAWAALGDADKLELVGDGKEGGYRGE</sequence>
<evidence type="ECO:0000256" key="1">
    <source>
        <dbReference type="SAM" id="MobiDB-lite"/>
    </source>
</evidence>
<gene>
    <name evidence="2" type="ORF">NE237_028667</name>
</gene>
<accession>A0A9Q0GSU7</accession>
<protein>
    <submittedName>
        <fullName evidence="2">Uncharacterized protein</fullName>
    </submittedName>
</protein>
<evidence type="ECO:0000313" key="3">
    <source>
        <dbReference type="Proteomes" id="UP001141806"/>
    </source>
</evidence>
<reference evidence="2" key="1">
    <citation type="journal article" date="2023" name="Plant J.">
        <title>The genome of the king protea, Protea cynaroides.</title>
        <authorList>
            <person name="Chang J."/>
            <person name="Duong T.A."/>
            <person name="Schoeman C."/>
            <person name="Ma X."/>
            <person name="Roodt D."/>
            <person name="Barker N."/>
            <person name="Li Z."/>
            <person name="Van de Peer Y."/>
            <person name="Mizrachi E."/>
        </authorList>
    </citation>
    <scope>NUCLEOTIDE SEQUENCE</scope>
    <source>
        <tissue evidence="2">Young leaves</tissue>
    </source>
</reference>
<dbReference type="Proteomes" id="UP001141806">
    <property type="component" value="Unassembled WGS sequence"/>
</dbReference>
<proteinExistence type="predicted"/>
<evidence type="ECO:0000313" key="2">
    <source>
        <dbReference type="EMBL" id="KAJ4951835.1"/>
    </source>
</evidence>
<feature type="region of interest" description="Disordered" evidence="1">
    <location>
        <begin position="15"/>
        <end position="34"/>
    </location>
</feature>
<dbReference type="AlphaFoldDB" id="A0A9Q0GSU7"/>
<comment type="caution">
    <text evidence="2">The sequence shown here is derived from an EMBL/GenBank/DDBJ whole genome shotgun (WGS) entry which is preliminary data.</text>
</comment>
<name>A0A9Q0GSU7_9MAGN</name>